<evidence type="ECO:0000313" key="11">
    <source>
        <dbReference type="Ensembl" id="ENSELUP00000009822.2"/>
    </source>
</evidence>
<sequence>MASPSSPLPEEQFQCPICLDEFSDPVSISCGHNFCKACIGQHWDTTDRCQCPVCRETFHVRPKLCTNTFIAEMAAHFKKSAQGKEKCSPDHLSTEPLEVACDVCIGTKLTALKSCLECLTSFCETHLQPHLRVTGLKRHKLIDPVENLEDRMCKKHDRLLELFCRTDKTCVCHFCADTDHKAHSTIPMEEECGQRKAELGRKEAEVRQMIGERREKVQEIRQSVELGKKETGSKIAHSIQVFTALVRSVERSRAKFVKVIEEKQKAALGWAEGLIAELEQEITELERRLTALEQLSHTKDQLTLLRDSPNLCNLPPNKDWSKVSVHTDLCVGNTTSALFQLEETSREFCELEKKFNKMLEDLCAAELKRMRQYSVDVTLDSDTAFKFLVLSQDRKTVRYSETRQEYPESTKRFINSFSVLGKKGFCSGRFYYEVQVKGKTMWWLGVASESIDRKGNLRQSSDGLWTVWLNGKNGYGARTYYPIPLALRKKPQTVGVFVDYDKGQVSFYDVEARFHIYSFNGCVFTEKLYPYFNPYLSCGGENSAPLVICRPPS</sequence>
<dbReference type="PANTHER" id="PTHR25465">
    <property type="entry name" value="B-BOX DOMAIN CONTAINING"/>
    <property type="match status" value="1"/>
</dbReference>
<dbReference type="Proteomes" id="UP000265140">
    <property type="component" value="Chromosome 21"/>
</dbReference>
<dbReference type="SMART" id="SM00589">
    <property type="entry name" value="PRY"/>
    <property type="match status" value="1"/>
</dbReference>
<reference evidence="11" key="4">
    <citation type="submission" date="2025-09" db="UniProtKB">
        <authorList>
            <consortium name="Ensembl"/>
        </authorList>
    </citation>
    <scope>IDENTIFICATION</scope>
</reference>
<feature type="domain" description="B box-type" evidence="9">
    <location>
        <begin position="148"/>
        <end position="188"/>
    </location>
</feature>
<dbReference type="InterPro" id="IPR003879">
    <property type="entry name" value="Butyrophylin_SPRY"/>
</dbReference>
<reference evidence="11" key="2">
    <citation type="submission" date="2020-02" db="EMBL/GenBank/DDBJ databases">
        <title>Esox lucius (northern pike) genome, fEsoLuc1, primary haplotype.</title>
        <authorList>
            <person name="Myers G."/>
            <person name="Karagic N."/>
            <person name="Meyer A."/>
            <person name="Pippel M."/>
            <person name="Reichard M."/>
            <person name="Winkler S."/>
            <person name="Tracey A."/>
            <person name="Sims Y."/>
            <person name="Howe K."/>
            <person name="Rhie A."/>
            <person name="Formenti G."/>
            <person name="Durbin R."/>
            <person name="Fedrigo O."/>
            <person name="Jarvis E.D."/>
        </authorList>
    </citation>
    <scope>NUCLEOTIDE SEQUENCE [LARGE SCALE GENOMIC DNA]</scope>
</reference>
<dbReference type="Pfam" id="PF13445">
    <property type="entry name" value="zf-RING_UBOX"/>
    <property type="match status" value="1"/>
</dbReference>
<dbReference type="Pfam" id="PF00622">
    <property type="entry name" value="SPRY"/>
    <property type="match status" value="1"/>
</dbReference>
<dbReference type="SMART" id="SM00336">
    <property type="entry name" value="BBOX"/>
    <property type="match status" value="1"/>
</dbReference>
<dbReference type="InterPro" id="IPR000315">
    <property type="entry name" value="Znf_B-box"/>
</dbReference>
<dbReference type="SMART" id="SM00449">
    <property type="entry name" value="SPRY"/>
    <property type="match status" value="1"/>
</dbReference>
<dbReference type="PRINTS" id="PR01407">
    <property type="entry name" value="BUTYPHLNCDUF"/>
</dbReference>
<evidence type="ECO:0000256" key="5">
    <source>
        <dbReference type="ARBA" id="ARBA00022859"/>
    </source>
</evidence>
<evidence type="ECO:0000256" key="4">
    <source>
        <dbReference type="ARBA" id="ARBA00022833"/>
    </source>
</evidence>
<dbReference type="PROSITE" id="PS00518">
    <property type="entry name" value="ZF_RING_1"/>
    <property type="match status" value="1"/>
</dbReference>
<dbReference type="GO" id="GO:0008270">
    <property type="term" value="F:zinc ion binding"/>
    <property type="evidence" value="ECO:0007669"/>
    <property type="project" value="UniProtKB-KW"/>
</dbReference>
<dbReference type="PROSITE" id="PS50188">
    <property type="entry name" value="B302_SPRY"/>
    <property type="match status" value="1"/>
</dbReference>
<dbReference type="GeneID" id="105022042"/>
<dbReference type="InterPro" id="IPR001870">
    <property type="entry name" value="B30.2/SPRY"/>
</dbReference>
<dbReference type="Gene3D" id="3.30.160.60">
    <property type="entry name" value="Classic Zinc Finger"/>
    <property type="match status" value="1"/>
</dbReference>
<dbReference type="CDD" id="cd13733">
    <property type="entry name" value="SPRY_PRY_C-I_1"/>
    <property type="match status" value="1"/>
</dbReference>
<evidence type="ECO:0000259" key="10">
    <source>
        <dbReference type="PROSITE" id="PS50188"/>
    </source>
</evidence>
<evidence type="ECO:0000313" key="12">
    <source>
        <dbReference type="Proteomes" id="UP000265140"/>
    </source>
</evidence>
<evidence type="ECO:0000256" key="2">
    <source>
        <dbReference type="ARBA" id="ARBA00022723"/>
    </source>
</evidence>
<keyword evidence="2" id="KW-0479">Metal-binding</keyword>
<reference evidence="12" key="1">
    <citation type="journal article" date="2014" name="PLoS ONE">
        <title>The genome and linkage map of the northern pike (Esox lucius): conserved synteny revealed between the salmonid sister group and the Neoteleostei.</title>
        <authorList>
            <person name="Rondeau E.B."/>
            <person name="Minkley D.R."/>
            <person name="Leong J.S."/>
            <person name="Messmer A.M."/>
            <person name="Jantzen J.R."/>
            <person name="von Schalburg K.R."/>
            <person name="Lemon C."/>
            <person name="Bird N.H."/>
            <person name="Koop B.F."/>
        </authorList>
    </citation>
    <scope>NUCLEOTIDE SEQUENCE</scope>
</reference>
<protein>
    <recommendedName>
        <fullName evidence="13">E3 ubiquitin-protein ligase TRIM39-like</fullName>
    </recommendedName>
</protein>
<feature type="coiled-coil region" evidence="7">
    <location>
        <begin position="268"/>
        <end position="295"/>
    </location>
</feature>
<dbReference type="InParanoid" id="A0A3P8XZI7"/>
<evidence type="ECO:0000256" key="3">
    <source>
        <dbReference type="ARBA" id="ARBA00022771"/>
    </source>
</evidence>
<dbReference type="OrthoDB" id="6270329at2759"/>
<dbReference type="OMA" id="HFKMIRI"/>
<dbReference type="InterPro" id="IPR003877">
    <property type="entry name" value="SPRY_dom"/>
</dbReference>
<dbReference type="SUPFAM" id="SSF57845">
    <property type="entry name" value="B-box zinc-binding domain"/>
    <property type="match status" value="1"/>
</dbReference>
<dbReference type="InterPro" id="IPR006574">
    <property type="entry name" value="PRY"/>
</dbReference>
<dbReference type="PROSITE" id="PS50119">
    <property type="entry name" value="ZF_BBOX"/>
    <property type="match status" value="1"/>
</dbReference>
<organism evidence="11 12">
    <name type="scientific">Esox lucius</name>
    <name type="common">Northern pike</name>
    <dbReference type="NCBI Taxonomy" id="8010"/>
    <lineage>
        <taxon>Eukaryota</taxon>
        <taxon>Metazoa</taxon>
        <taxon>Chordata</taxon>
        <taxon>Craniata</taxon>
        <taxon>Vertebrata</taxon>
        <taxon>Euteleostomi</taxon>
        <taxon>Actinopterygii</taxon>
        <taxon>Neopterygii</taxon>
        <taxon>Teleostei</taxon>
        <taxon>Protacanthopterygii</taxon>
        <taxon>Esociformes</taxon>
        <taxon>Esocidae</taxon>
        <taxon>Esox</taxon>
    </lineage>
</organism>
<dbReference type="Bgee" id="ENSELUG00000010346">
    <property type="expression patterns" value="Expressed in head kidney and 11 other cell types or tissues"/>
</dbReference>
<accession>A0A3P8XZI7</accession>
<reference evidence="11" key="3">
    <citation type="submission" date="2025-08" db="UniProtKB">
        <authorList>
            <consortium name="Ensembl"/>
        </authorList>
    </citation>
    <scope>IDENTIFICATION</scope>
</reference>
<dbReference type="PANTHER" id="PTHR25465:SF32">
    <property type="entry name" value="BLOODTHIRSTY-RELATED GENE FAMILY, MEMBER 16 ISOFORM X1-RELATED"/>
    <property type="match status" value="1"/>
</dbReference>
<dbReference type="Pfam" id="PF25600">
    <property type="entry name" value="TRIM_CC"/>
    <property type="match status" value="1"/>
</dbReference>
<dbReference type="PROSITE" id="PS50089">
    <property type="entry name" value="ZF_RING_2"/>
    <property type="match status" value="1"/>
</dbReference>
<evidence type="ECO:0000256" key="1">
    <source>
        <dbReference type="ARBA" id="ARBA00022588"/>
    </source>
</evidence>
<dbReference type="FunFam" id="2.60.120.920:FF:000004">
    <property type="entry name" value="Butyrophilin subfamily 1 member A1"/>
    <property type="match status" value="1"/>
</dbReference>
<dbReference type="RefSeq" id="XP_010888459.2">
    <property type="nucleotide sequence ID" value="XM_010890157.3"/>
</dbReference>
<dbReference type="Pfam" id="PF00643">
    <property type="entry name" value="zf-B_box"/>
    <property type="match status" value="1"/>
</dbReference>
<dbReference type="InterPro" id="IPR043136">
    <property type="entry name" value="B30.2/SPRY_sf"/>
</dbReference>
<dbReference type="GO" id="GO:0005737">
    <property type="term" value="C:cytoplasm"/>
    <property type="evidence" value="ECO:0007669"/>
    <property type="project" value="UniProtKB-ARBA"/>
</dbReference>
<dbReference type="GeneTree" id="ENSGT01040000240385"/>
<dbReference type="AlphaFoldDB" id="A0A3P8XZI7"/>
<dbReference type="SUPFAM" id="SSF57850">
    <property type="entry name" value="RING/U-box"/>
    <property type="match status" value="1"/>
</dbReference>
<evidence type="ECO:0000259" key="9">
    <source>
        <dbReference type="PROSITE" id="PS50119"/>
    </source>
</evidence>
<dbReference type="InterPro" id="IPR058030">
    <property type="entry name" value="TRIM8/14/16/25/29/45/65_CC"/>
</dbReference>
<keyword evidence="1" id="KW-0399">Innate immunity</keyword>
<dbReference type="KEGG" id="els:105022042"/>
<dbReference type="Gene3D" id="3.30.40.10">
    <property type="entry name" value="Zinc/RING finger domain, C3HC4 (zinc finger)"/>
    <property type="match status" value="1"/>
</dbReference>
<proteinExistence type="predicted"/>
<dbReference type="Gene3D" id="4.10.830.40">
    <property type="match status" value="1"/>
</dbReference>
<keyword evidence="5" id="KW-0391">Immunity</keyword>
<evidence type="ECO:0000259" key="8">
    <source>
        <dbReference type="PROSITE" id="PS50089"/>
    </source>
</evidence>
<keyword evidence="7" id="KW-0175">Coiled coil</keyword>
<name>A0A3P8XZI7_ESOLU</name>
<evidence type="ECO:0000256" key="7">
    <source>
        <dbReference type="SAM" id="Coils"/>
    </source>
</evidence>
<dbReference type="STRING" id="8010.ENSELUP00000009822"/>
<evidence type="ECO:0008006" key="13">
    <source>
        <dbReference type="Google" id="ProtNLM"/>
    </source>
</evidence>
<feature type="domain" description="B30.2/SPRY" evidence="10">
    <location>
        <begin position="357"/>
        <end position="553"/>
    </location>
</feature>
<dbReference type="InterPro" id="IPR017907">
    <property type="entry name" value="Znf_RING_CS"/>
</dbReference>
<dbReference type="Gene3D" id="2.60.120.920">
    <property type="match status" value="1"/>
</dbReference>
<dbReference type="InterPro" id="IPR051051">
    <property type="entry name" value="E3_ubiq-ligase_TRIM/RNF"/>
</dbReference>
<dbReference type="InterPro" id="IPR001841">
    <property type="entry name" value="Znf_RING"/>
</dbReference>
<keyword evidence="3 6" id="KW-0863">Zinc-finger</keyword>
<dbReference type="SMART" id="SM00184">
    <property type="entry name" value="RING"/>
    <property type="match status" value="1"/>
</dbReference>
<dbReference type="GO" id="GO:0045087">
    <property type="term" value="P:innate immune response"/>
    <property type="evidence" value="ECO:0007669"/>
    <property type="project" value="UniProtKB-KW"/>
</dbReference>
<dbReference type="InterPro" id="IPR027370">
    <property type="entry name" value="Znf-RING_euk"/>
</dbReference>
<dbReference type="Ensembl" id="ENSELUT00000003183.3">
    <property type="protein sequence ID" value="ENSELUP00000009822.2"/>
    <property type="gene ID" value="ENSELUG00000010346.3"/>
</dbReference>
<dbReference type="InterPro" id="IPR013320">
    <property type="entry name" value="ConA-like_dom_sf"/>
</dbReference>
<feature type="domain" description="RING-type" evidence="8">
    <location>
        <begin position="15"/>
        <end position="55"/>
    </location>
</feature>
<dbReference type="SUPFAM" id="SSF49899">
    <property type="entry name" value="Concanavalin A-like lectins/glucanases"/>
    <property type="match status" value="1"/>
</dbReference>
<dbReference type="Pfam" id="PF13765">
    <property type="entry name" value="PRY"/>
    <property type="match status" value="1"/>
</dbReference>
<keyword evidence="4" id="KW-0862">Zinc</keyword>
<dbReference type="CDD" id="cd19769">
    <property type="entry name" value="Bbox2_TRIM16-like"/>
    <property type="match status" value="1"/>
</dbReference>
<dbReference type="InterPro" id="IPR013083">
    <property type="entry name" value="Znf_RING/FYVE/PHD"/>
</dbReference>
<evidence type="ECO:0000256" key="6">
    <source>
        <dbReference type="PROSITE-ProRule" id="PRU00024"/>
    </source>
</evidence>
<keyword evidence="12" id="KW-1185">Reference proteome</keyword>